<reference evidence="3 4" key="1">
    <citation type="submission" date="2020-02" db="EMBL/GenBank/DDBJ databases">
        <title>Characterization of phylogenetic diversity of novel bifidobacterial species isolated in Czech ZOOs.</title>
        <authorList>
            <person name="Lugli G.A."/>
            <person name="Vera N.B."/>
            <person name="Ventura M."/>
        </authorList>
    </citation>
    <scope>NUCLEOTIDE SEQUENCE [LARGE SCALE GENOMIC DNA]</scope>
    <source>
        <strain evidence="3 4">DSM 109960</strain>
    </source>
</reference>
<dbReference type="RefSeq" id="WP_169080306.1">
    <property type="nucleotide sequence ID" value="NZ_JAAIIF010000009.1"/>
</dbReference>
<organism evidence="3 4">
    <name type="scientific">Bifidobacterium erythrocebi</name>
    <dbReference type="NCBI Taxonomy" id="2675325"/>
    <lineage>
        <taxon>Bacteria</taxon>
        <taxon>Bacillati</taxon>
        <taxon>Actinomycetota</taxon>
        <taxon>Actinomycetes</taxon>
        <taxon>Bifidobacteriales</taxon>
        <taxon>Bifidobacteriaceae</taxon>
        <taxon>Bifidobacterium</taxon>
    </lineage>
</organism>
<name>A0A7Y0EU54_9BIFI</name>
<evidence type="ECO:0000256" key="2">
    <source>
        <dbReference type="SAM" id="Phobius"/>
    </source>
</evidence>
<evidence type="ECO:0000313" key="3">
    <source>
        <dbReference type="EMBL" id="NMM96475.1"/>
    </source>
</evidence>
<feature type="region of interest" description="Disordered" evidence="1">
    <location>
        <begin position="125"/>
        <end position="149"/>
    </location>
</feature>
<keyword evidence="2" id="KW-0812">Transmembrane</keyword>
<keyword evidence="2" id="KW-0472">Membrane</keyword>
<proteinExistence type="predicted"/>
<feature type="transmembrane region" description="Helical" evidence="2">
    <location>
        <begin position="311"/>
        <end position="334"/>
    </location>
</feature>
<keyword evidence="4" id="KW-1185">Reference proteome</keyword>
<feature type="transmembrane region" description="Helical" evidence="2">
    <location>
        <begin position="340"/>
        <end position="366"/>
    </location>
</feature>
<dbReference type="Proteomes" id="UP000529710">
    <property type="component" value="Unassembled WGS sequence"/>
</dbReference>
<comment type="caution">
    <text evidence="3">The sequence shown here is derived from an EMBL/GenBank/DDBJ whole genome shotgun (WGS) entry which is preliminary data.</text>
</comment>
<feature type="compositionally biased region" description="Low complexity" evidence="1">
    <location>
        <begin position="125"/>
        <end position="144"/>
    </location>
</feature>
<dbReference type="EMBL" id="JAAIIF010000009">
    <property type="protein sequence ID" value="NMM96475.1"/>
    <property type="molecule type" value="Genomic_DNA"/>
</dbReference>
<evidence type="ECO:0000313" key="4">
    <source>
        <dbReference type="Proteomes" id="UP000529710"/>
    </source>
</evidence>
<evidence type="ECO:0008006" key="5">
    <source>
        <dbReference type="Google" id="ProtNLM"/>
    </source>
</evidence>
<feature type="transmembrane region" description="Helical" evidence="2">
    <location>
        <begin position="21"/>
        <end position="38"/>
    </location>
</feature>
<feature type="transmembrane region" description="Helical" evidence="2">
    <location>
        <begin position="265"/>
        <end position="282"/>
    </location>
</feature>
<dbReference type="AlphaFoldDB" id="A0A7Y0EU54"/>
<keyword evidence="2" id="KW-1133">Transmembrane helix</keyword>
<accession>A0A7Y0EU54</accession>
<sequence>MRLRSIVSEAVRNISAGTARAAWFFLIVLITGLLLGGYEATSIVRLEQEAVTRIAADADTKALVGAGVDGVACDALTQVDNGPTLSGAARATDSITAASTPGMELPAYEVTPGFIPLLVSGGEDAASSANDSGSQASSTSGTNGTVDTSGIWVSTDVSRDFGLVKGSVMQTNHGDMTVAGVYSWPNDGRDSRFAYAAIVPVSASSGTFTECWAKQWPVTEQTDELLRSTAIVTASDGNTAVAQVNKSFDSRYDAASSYAHRMSAWLPYVALGVGIIVGVISVRRRRLEYAGALHIGQSKAAQMLGMHIETLIWSGLASLACVALLCAYCWRMSVDGWLEIFLAACRVPAMTFAGVTVATFLAGICVRESQLLRFFKSR</sequence>
<protein>
    <recommendedName>
        <fullName evidence="5">ABC transporter, ATP-binding protein</fullName>
    </recommendedName>
</protein>
<evidence type="ECO:0000256" key="1">
    <source>
        <dbReference type="SAM" id="MobiDB-lite"/>
    </source>
</evidence>
<gene>
    <name evidence="3" type="ORF">G1C98_1211</name>
</gene>